<dbReference type="Gene3D" id="1.10.10.10">
    <property type="entry name" value="Winged helix-like DNA-binding domain superfamily/Winged helix DNA-binding domain"/>
    <property type="match status" value="1"/>
</dbReference>
<dbReference type="SUPFAM" id="SSF46785">
    <property type="entry name" value="Winged helix' DNA-binding domain"/>
    <property type="match status" value="1"/>
</dbReference>
<dbReference type="Pfam" id="PF13749">
    <property type="entry name" value="HATPase_c_4"/>
    <property type="match status" value="1"/>
</dbReference>
<dbReference type="EMBL" id="GG657973">
    <property type="protein sequence ID" value="EFS21915.1"/>
    <property type="molecule type" value="Genomic_DNA"/>
</dbReference>
<sequence>MSNICLTTIESKPFNPNIANGFFRAGFIETWGRGIEKICEACSNYGIKIPEYTVYPEDITLKFEALNTAKNAASKIDDNFYLVFDYLNQFPTTKHKNIMEDLNISRRTLERIISLLKEQSYIERIGNNRSGYWKILKKEELPIILFQITLQKKIPTDNKTIVPPGFNP</sequence>
<keyword evidence="2" id="KW-1185">Reference proteome</keyword>
<dbReference type="OrthoDB" id="9807907at2"/>
<evidence type="ECO:0000313" key="2">
    <source>
        <dbReference type="Proteomes" id="UP000002975"/>
    </source>
</evidence>
<reference evidence="1 2" key="1">
    <citation type="submission" date="2009-02" db="EMBL/GenBank/DDBJ databases">
        <title>The Genome Sequence of Fusobacterium sp. 3_1_5R.</title>
        <authorList>
            <consortium name="The Broad Institute Genome Sequencing Platform"/>
            <person name="Ward D."/>
            <person name="Young S.K."/>
            <person name="Kodira C.D."/>
            <person name="Zeng Q."/>
            <person name="Koehrsen M."/>
            <person name="Alvarado L."/>
            <person name="Berlin A."/>
            <person name="Borenstein D."/>
            <person name="Chen Z."/>
            <person name="Engels R."/>
            <person name="Freedman E."/>
            <person name="Gellesch M."/>
            <person name="Goldberg J."/>
            <person name="Griggs A."/>
            <person name="Gujja S."/>
            <person name="Heiman D."/>
            <person name="Hepburn T."/>
            <person name="Howarth C."/>
            <person name="Jen D."/>
            <person name="Larson L."/>
            <person name="Lewis B."/>
            <person name="Mehta T."/>
            <person name="Park D."/>
            <person name="Pearson M."/>
            <person name="Roberts A."/>
            <person name="Saif S."/>
            <person name="Shea T."/>
            <person name="Shenoy N."/>
            <person name="Sisk P."/>
            <person name="Stolte C."/>
            <person name="Sykes S."/>
            <person name="Walk T."/>
            <person name="White J."/>
            <person name="Yandava C."/>
            <person name="Allen-Vercoe E."/>
            <person name="Strauss J."/>
            <person name="Ambrose C."/>
            <person name="Lander E."/>
            <person name="Nusbaum C."/>
            <person name="Galagan J."/>
            <person name="Birren B."/>
        </authorList>
    </citation>
    <scope>NUCLEOTIDE SEQUENCE [LARGE SCALE GENOMIC DNA]</scope>
    <source>
        <strain evidence="1 2">3_1_5R</strain>
    </source>
</reference>
<dbReference type="InterPro" id="IPR036390">
    <property type="entry name" value="WH_DNA-bd_sf"/>
</dbReference>
<proteinExistence type="predicted"/>
<dbReference type="HOGENOM" id="CLU_1584070_0_0_0"/>
<dbReference type="AlphaFoldDB" id="E5BHE2"/>
<dbReference type="PANTHER" id="PTHR30595:SF6">
    <property type="entry name" value="SCHLAFEN ALBA-2 DOMAIN-CONTAINING PROTEIN"/>
    <property type="match status" value="1"/>
</dbReference>
<dbReference type="InterPro" id="IPR036388">
    <property type="entry name" value="WH-like_DNA-bd_sf"/>
</dbReference>
<dbReference type="Gene3D" id="3.30.565.60">
    <property type="match status" value="1"/>
</dbReference>
<dbReference type="Proteomes" id="UP000002975">
    <property type="component" value="Unassembled WGS sequence"/>
</dbReference>
<accession>E5BHE2</accession>
<evidence type="ECO:0000313" key="1">
    <source>
        <dbReference type="EMBL" id="EFS21915.1"/>
    </source>
</evidence>
<dbReference type="PANTHER" id="PTHR30595">
    <property type="entry name" value="GLPR-RELATED TRANSCRIPTIONAL REPRESSOR"/>
    <property type="match status" value="1"/>
</dbReference>
<name>E5BHE2_9FUSO</name>
<gene>
    <name evidence="1" type="ORF">FSBG_01412</name>
</gene>
<organism evidence="1 2">
    <name type="scientific">Fusobacterium gonidiaformans 3-1-5R</name>
    <dbReference type="NCBI Taxonomy" id="469605"/>
    <lineage>
        <taxon>Bacteria</taxon>
        <taxon>Fusobacteriati</taxon>
        <taxon>Fusobacteriota</taxon>
        <taxon>Fusobacteriia</taxon>
        <taxon>Fusobacteriales</taxon>
        <taxon>Fusobacteriaceae</taxon>
        <taxon>Fusobacterium</taxon>
    </lineage>
</organism>
<protein>
    <submittedName>
        <fullName evidence="1">Uncharacterized protein</fullName>
    </submittedName>
</protein>
<dbReference type="BioCyc" id="FSP469605-HMP:GTSP-1429-MONOMER"/>
<dbReference type="InterPro" id="IPR038475">
    <property type="entry name" value="RecG_C_sf"/>
</dbReference>